<feature type="transmembrane region" description="Helical" evidence="6">
    <location>
        <begin position="209"/>
        <end position="228"/>
    </location>
</feature>
<feature type="transmembrane region" description="Helical" evidence="6">
    <location>
        <begin position="118"/>
        <end position="136"/>
    </location>
</feature>
<proteinExistence type="predicted"/>
<evidence type="ECO:0000256" key="4">
    <source>
        <dbReference type="ARBA" id="ARBA00022989"/>
    </source>
</evidence>
<dbReference type="Proteomes" id="UP001601059">
    <property type="component" value="Unassembled WGS sequence"/>
</dbReference>
<keyword evidence="5 6" id="KW-0472">Membrane</keyword>
<comment type="subcellular location">
    <subcellularLocation>
        <location evidence="1">Cell membrane</location>
        <topology evidence="1">Multi-pass membrane protein</topology>
    </subcellularLocation>
</comment>
<dbReference type="CDD" id="cd06579">
    <property type="entry name" value="TM_PBP1_transp_AraH_like"/>
    <property type="match status" value="1"/>
</dbReference>
<evidence type="ECO:0000256" key="5">
    <source>
        <dbReference type="ARBA" id="ARBA00023136"/>
    </source>
</evidence>
<dbReference type="EMBL" id="JBIACK010000003">
    <property type="protein sequence ID" value="MFE8700842.1"/>
    <property type="molecule type" value="Genomic_DNA"/>
</dbReference>
<feature type="transmembrane region" description="Helical" evidence="6">
    <location>
        <begin position="288"/>
        <end position="307"/>
    </location>
</feature>
<keyword evidence="2" id="KW-1003">Cell membrane</keyword>
<evidence type="ECO:0000256" key="6">
    <source>
        <dbReference type="SAM" id="Phobius"/>
    </source>
</evidence>
<keyword evidence="4 6" id="KW-1133">Transmembrane helix</keyword>
<organism evidence="7 8">
    <name type="scientific">Cytobacillus spartinae</name>
    <dbReference type="NCBI Taxonomy" id="3299023"/>
    <lineage>
        <taxon>Bacteria</taxon>
        <taxon>Bacillati</taxon>
        <taxon>Bacillota</taxon>
        <taxon>Bacilli</taxon>
        <taxon>Bacillales</taxon>
        <taxon>Bacillaceae</taxon>
        <taxon>Cytobacillus</taxon>
    </lineage>
</organism>
<feature type="transmembrane region" description="Helical" evidence="6">
    <location>
        <begin position="240"/>
        <end position="257"/>
    </location>
</feature>
<keyword evidence="8" id="KW-1185">Reference proteome</keyword>
<evidence type="ECO:0000313" key="8">
    <source>
        <dbReference type="Proteomes" id="UP001601059"/>
    </source>
</evidence>
<keyword evidence="3 6" id="KW-0812">Transmembrane</keyword>
<dbReference type="RefSeq" id="WP_389360406.1">
    <property type="nucleotide sequence ID" value="NZ_JBIACK010000003.1"/>
</dbReference>
<dbReference type="PANTHER" id="PTHR32196:SF72">
    <property type="entry name" value="RIBOSE IMPORT PERMEASE PROTEIN RBSC"/>
    <property type="match status" value="1"/>
</dbReference>
<dbReference type="InterPro" id="IPR001851">
    <property type="entry name" value="ABC_transp_permease"/>
</dbReference>
<feature type="transmembrane region" description="Helical" evidence="6">
    <location>
        <begin position="264"/>
        <end position="282"/>
    </location>
</feature>
<comment type="caution">
    <text evidence="7">The sequence shown here is derived from an EMBL/GenBank/DDBJ whole genome shotgun (WGS) entry which is preliminary data.</text>
</comment>
<reference evidence="7 8" key="1">
    <citation type="submission" date="2024-08" db="EMBL/GenBank/DDBJ databases">
        <title>Two novel Cytobacillus novel species.</title>
        <authorList>
            <person name="Liu G."/>
        </authorList>
    </citation>
    <scope>NUCLEOTIDE SEQUENCE [LARGE SCALE GENOMIC DNA]</scope>
    <source>
        <strain evidence="7 8">FJAT-54145</strain>
    </source>
</reference>
<dbReference type="PANTHER" id="PTHR32196">
    <property type="entry name" value="ABC TRANSPORTER PERMEASE PROTEIN YPHD-RELATED-RELATED"/>
    <property type="match status" value="1"/>
</dbReference>
<evidence type="ECO:0000313" key="7">
    <source>
        <dbReference type="EMBL" id="MFE8700842.1"/>
    </source>
</evidence>
<feature type="transmembrane region" description="Helical" evidence="6">
    <location>
        <begin position="89"/>
        <end position="111"/>
    </location>
</feature>
<protein>
    <submittedName>
        <fullName evidence="7">ABC transporter permease</fullName>
    </submittedName>
</protein>
<evidence type="ECO:0000256" key="3">
    <source>
        <dbReference type="ARBA" id="ARBA00022692"/>
    </source>
</evidence>
<evidence type="ECO:0000256" key="2">
    <source>
        <dbReference type="ARBA" id="ARBA00022475"/>
    </source>
</evidence>
<gene>
    <name evidence="7" type="ORF">ACFYKX_09465</name>
</gene>
<evidence type="ECO:0000256" key="1">
    <source>
        <dbReference type="ARBA" id="ARBA00004651"/>
    </source>
</evidence>
<feature type="transmembrane region" description="Helical" evidence="6">
    <location>
        <begin position="50"/>
        <end position="77"/>
    </location>
</feature>
<sequence length="327" mass="33828">MLKTKGFSRELSLVAAIVLMVIVFSIIEPVFLSGANLLDIMDQSVINGLLALGITYAIITGGIDLSVGSIFAIVIVVVGDLLVSGMNPVVAIVCGVGIGFVLGIFNGLLITKLNLQPFIATLGTMSAYRGIAYVITGGWPVLDIPDNFRGIFNSDVFGTIPVSIFVLFGFAIFGHIILKYTKLGTYIYAIGGNEEATLLSGVNVNRSKMLAYAISGAGAALAGMVLLARLGSGEPAAGQTYELNAIAAAAIGGASLAGGRGNMIGTLLGAILLSTLKVGLVVVGVDSFWQYIATGAIIVIAAYFEVIQDKLKNIKFSKKKVAEGAGS</sequence>
<dbReference type="Pfam" id="PF02653">
    <property type="entry name" value="BPD_transp_2"/>
    <property type="match status" value="1"/>
</dbReference>
<name>A0ABW6K9H5_9BACI</name>
<feature type="transmembrane region" description="Helical" evidence="6">
    <location>
        <begin position="156"/>
        <end position="178"/>
    </location>
</feature>
<accession>A0ABW6K9H5</accession>
<feature type="transmembrane region" description="Helical" evidence="6">
    <location>
        <begin position="12"/>
        <end position="38"/>
    </location>
</feature>